<dbReference type="EMBL" id="VZQQ01000073">
    <property type="protein sequence ID" value="MBC8751924.1"/>
    <property type="molecule type" value="Genomic_DNA"/>
</dbReference>
<dbReference type="Pfam" id="PF11136">
    <property type="entry name" value="DUF2889"/>
    <property type="match status" value="1"/>
</dbReference>
<dbReference type="RefSeq" id="WP_187638815.1">
    <property type="nucleotide sequence ID" value="NZ_VZQQ01000073.1"/>
</dbReference>
<reference evidence="1 2" key="1">
    <citation type="submission" date="2019-09" db="EMBL/GenBank/DDBJ databases">
        <title>Paraburkholderia podalyriae sp. nov., A South African Podalyria-associated rhizobium.</title>
        <authorList>
            <person name="Mavima L."/>
            <person name="Beukes C.W."/>
            <person name="Palmer M."/>
            <person name="De Meyer S.E."/>
            <person name="James E.K."/>
            <person name="Maluk M."/>
            <person name="Avontuur J.R."/>
            <person name="Chan W.Y."/>
            <person name="Venter S.N."/>
            <person name="Steenkamp E.T."/>
        </authorList>
    </citation>
    <scope>NUCLEOTIDE SEQUENCE [LARGE SCALE GENOMIC DNA]</scope>
    <source>
        <strain evidence="1 2">WC7.3b</strain>
    </source>
</reference>
<organism evidence="1 2">
    <name type="scientific">Paraburkholderia podalyriae</name>
    <dbReference type="NCBI Taxonomy" id="1938811"/>
    <lineage>
        <taxon>Bacteria</taxon>
        <taxon>Pseudomonadati</taxon>
        <taxon>Pseudomonadota</taxon>
        <taxon>Betaproteobacteria</taxon>
        <taxon>Burkholderiales</taxon>
        <taxon>Burkholderiaceae</taxon>
        <taxon>Paraburkholderia</taxon>
    </lineage>
</organism>
<keyword evidence="2" id="KW-1185">Reference proteome</keyword>
<protein>
    <submittedName>
        <fullName evidence="1">DUF2889 domain-containing protein</fullName>
    </submittedName>
</protein>
<comment type="caution">
    <text evidence="1">The sequence shown here is derived from an EMBL/GenBank/DDBJ whole genome shotgun (WGS) entry which is preliminary data.</text>
</comment>
<sequence length="185" mass="20585">MTFSAAVPRREVHNRSIDMKVYARDDGLYDIEARLVDIKPFAFPIVGHSKALPANAPLHDLSLRVTVSEDYVVKNIEASSDQTPFDVCTGAQSSLSPLIGERIAAGWSSIVRQRLQDSSTCTHLRELLIPLATAAIQGIKGLRREGQTSVDASQMDVKLDSCYAFARDREIIRLYWPHLFESGKQ</sequence>
<name>A0ABR7Q0H9_9BURK</name>
<evidence type="ECO:0000313" key="1">
    <source>
        <dbReference type="EMBL" id="MBC8751924.1"/>
    </source>
</evidence>
<gene>
    <name evidence="1" type="ORF">F6X42_37295</name>
</gene>
<evidence type="ECO:0000313" key="2">
    <source>
        <dbReference type="Proteomes" id="UP000736373"/>
    </source>
</evidence>
<proteinExistence type="predicted"/>
<dbReference type="Proteomes" id="UP000736373">
    <property type="component" value="Unassembled WGS sequence"/>
</dbReference>
<dbReference type="InterPro" id="IPR021312">
    <property type="entry name" value="DUF2889"/>
</dbReference>
<accession>A0ABR7Q0H9</accession>